<evidence type="ECO:0000313" key="1">
    <source>
        <dbReference type="EMBL" id="PQJ53400.1"/>
    </source>
</evidence>
<organism evidence="1 2">
    <name type="scientific">Psychrosphaera saromensis</name>
    <dbReference type="NCBI Taxonomy" id="716813"/>
    <lineage>
        <taxon>Bacteria</taxon>
        <taxon>Pseudomonadati</taxon>
        <taxon>Pseudomonadota</taxon>
        <taxon>Gammaproteobacteria</taxon>
        <taxon>Alteromonadales</taxon>
        <taxon>Pseudoalteromonadaceae</taxon>
        <taxon>Psychrosphaera</taxon>
    </lineage>
</organism>
<gene>
    <name evidence="1" type="ORF">BTO11_06745</name>
</gene>
<reference evidence="1 2" key="1">
    <citation type="submission" date="2016-12" db="EMBL/GenBank/DDBJ databases">
        <title>Diversity of luminous bacteria.</title>
        <authorList>
            <person name="Yoshizawa S."/>
            <person name="Kogure K."/>
        </authorList>
    </citation>
    <scope>NUCLEOTIDE SEQUENCE [LARGE SCALE GENOMIC DNA]</scope>
    <source>
        <strain evidence="1 2">SA4-48</strain>
    </source>
</reference>
<sequence length="94" mass="10636">MMTSKYTKLIALSAVLFSVTLFTVPVVKEYACQTASKLTGGDCSPAQVKSLNWWDWLISSESSKFHFFQLLELIHNYDDASTSISDNQELRQHS</sequence>
<name>A0A2S7UVV9_9GAMM</name>
<dbReference type="AlphaFoldDB" id="A0A2S7UVV9"/>
<dbReference type="Proteomes" id="UP000239007">
    <property type="component" value="Unassembled WGS sequence"/>
</dbReference>
<keyword evidence="2" id="KW-1185">Reference proteome</keyword>
<comment type="caution">
    <text evidence="1">The sequence shown here is derived from an EMBL/GenBank/DDBJ whole genome shotgun (WGS) entry which is preliminary data.</text>
</comment>
<accession>A0A2S7UVV9</accession>
<proteinExistence type="predicted"/>
<protein>
    <submittedName>
        <fullName evidence="1">Uncharacterized protein</fullName>
    </submittedName>
</protein>
<dbReference type="EMBL" id="MSCH01000003">
    <property type="protein sequence ID" value="PQJ53400.1"/>
    <property type="molecule type" value="Genomic_DNA"/>
</dbReference>
<evidence type="ECO:0000313" key="2">
    <source>
        <dbReference type="Proteomes" id="UP000239007"/>
    </source>
</evidence>